<accession>A0ABT1HTL7</accession>
<dbReference type="Pfam" id="PF16827">
    <property type="entry name" value="zf-HC3"/>
    <property type="match status" value="1"/>
</dbReference>
<evidence type="ECO:0000313" key="1">
    <source>
        <dbReference type="EMBL" id="MCP2258852.1"/>
    </source>
</evidence>
<gene>
    <name evidence="1" type="ORF">LX15_002550</name>
</gene>
<dbReference type="Proteomes" id="UP001205311">
    <property type="component" value="Unassembled WGS sequence"/>
</dbReference>
<keyword evidence="2" id="KW-1185">Reference proteome</keyword>
<comment type="caution">
    <text evidence="1">The sequence shown here is derived from an EMBL/GenBank/DDBJ whole genome shotgun (WGS) entry which is preliminary data.</text>
</comment>
<keyword evidence="1" id="KW-0862">Zinc</keyword>
<protein>
    <submittedName>
        <fullName evidence="1">Zinc-finger</fullName>
    </submittedName>
</protein>
<evidence type="ECO:0000313" key="2">
    <source>
        <dbReference type="Proteomes" id="UP001205311"/>
    </source>
</evidence>
<organism evidence="1 2">
    <name type="scientific">Streptoalloteichus tenebrarius (strain ATCC 17920 / DSM 40477 / JCM 4838 / CBS 697.72 / NBRC 16177 / NCIMB 11028 / NRRL B-12390 / A12253. 1 / ISP 5477)</name>
    <name type="common">Streptomyces tenebrarius</name>
    <dbReference type="NCBI Taxonomy" id="1933"/>
    <lineage>
        <taxon>Bacteria</taxon>
        <taxon>Bacillati</taxon>
        <taxon>Actinomycetota</taxon>
        <taxon>Actinomycetes</taxon>
        <taxon>Pseudonocardiales</taxon>
        <taxon>Pseudonocardiaceae</taxon>
        <taxon>Streptoalloteichus</taxon>
    </lineage>
</organism>
<keyword evidence="1" id="KW-0863">Zinc-finger</keyword>
<reference evidence="1 2" key="1">
    <citation type="submission" date="2022-06" db="EMBL/GenBank/DDBJ databases">
        <title>Genomic Encyclopedia of Archaeal and Bacterial Type Strains, Phase II (KMG-II): from individual species to whole genera.</title>
        <authorList>
            <person name="Goeker M."/>
        </authorList>
    </citation>
    <scope>NUCLEOTIDE SEQUENCE [LARGE SCALE GENOMIC DNA]</scope>
    <source>
        <strain evidence="1 2">DSM 40477</strain>
    </source>
</reference>
<keyword evidence="1" id="KW-0479">Metal-binding</keyword>
<dbReference type="EMBL" id="JAMTCP010000011">
    <property type="protein sequence ID" value="MCP2258852.1"/>
    <property type="molecule type" value="Genomic_DNA"/>
</dbReference>
<name>A0ABT1HTL7_STRSD</name>
<dbReference type="GO" id="GO:0008270">
    <property type="term" value="F:zinc ion binding"/>
    <property type="evidence" value="ECO:0007669"/>
    <property type="project" value="UniProtKB-KW"/>
</dbReference>
<sequence length="84" mass="9261">MIPVTWQPHAEQRHAYAGPQVPDGFTVMLLCGLEIEARGGLPKYPHWLWPECPTCRERAGAGSPNQPPSGLVARFDIDLPAYGH</sequence>
<proteinExistence type="predicted"/>
<dbReference type="InterPro" id="IPR031795">
    <property type="entry name" value="Zf-HC3"/>
</dbReference>